<accession>A0A5N6WZE3</accession>
<dbReference type="EMBL" id="ML741815">
    <property type="protein sequence ID" value="KAE8324660.1"/>
    <property type="molecule type" value="Genomic_DNA"/>
</dbReference>
<evidence type="ECO:0000313" key="2">
    <source>
        <dbReference type="EMBL" id="KAE8324660.1"/>
    </source>
</evidence>
<feature type="transmembrane region" description="Helical" evidence="1">
    <location>
        <begin position="6"/>
        <end position="25"/>
    </location>
</feature>
<keyword evidence="1" id="KW-0812">Transmembrane</keyword>
<dbReference type="AlphaFoldDB" id="A0A5N6WZE3"/>
<keyword evidence="1" id="KW-0472">Membrane</keyword>
<proteinExistence type="predicted"/>
<feature type="non-terminal residue" evidence="2">
    <location>
        <position position="54"/>
    </location>
</feature>
<gene>
    <name evidence="2" type="ORF">BDV39DRAFT_180003</name>
</gene>
<reference evidence="3" key="1">
    <citation type="submission" date="2019-04" db="EMBL/GenBank/DDBJ databases">
        <title>Friends and foes A comparative genomics studyof 23 Aspergillus species from section Flavi.</title>
        <authorList>
            <consortium name="DOE Joint Genome Institute"/>
            <person name="Kjaerbolling I."/>
            <person name="Vesth T."/>
            <person name="Frisvad J.C."/>
            <person name="Nybo J.L."/>
            <person name="Theobald S."/>
            <person name="Kildgaard S."/>
            <person name="Isbrandt T."/>
            <person name="Kuo A."/>
            <person name="Sato A."/>
            <person name="Lyhne E.K."/>
            <person name="Kogle M.E."/>
            <person name="Wiebenga A."/>
            <person name="Kun R.S."/>
            <person name="Lubbers R.J."/>
            <person name="Makela M.R."/>
            <person name="Barry K."/>
            <person name="Chovatia M."/>
            <person name="Clum A."/>
            <person name="Daum C."/>
            <person name="Haridas S."/>
            <person name="He G."/>
            <person name="LaButti K."/>
            <person name="Lipzen A."/>
            <person name="Mondo S."/>
            <person name="Riley R."/>
            <person name="Salamov A."/>
            <person name="Simmons B.A."/>
            <person name="Magnuson J.K."/>
            <person name="Henrissat B."/>
            <person name="Mortensen U.H."/>
            <person name="Larsen T.O."/>
            <person name="Devries R.P."/>
            <person name="Grigoriev I.V."/>
            <person name="Machida M."/>
            <person name="Baker S.E."/>
            <person name="Andersen M.R."/>
        </authorList>
    </citation>
    <scope>NUCLEOTIDE SEQUENCE [LARGE SCALE GENOMIC DNA]</scope>
    <source>
        <strain evidence="3">CBS 130017</strain>
    </source>
</reference>
<keyword evidence="1" id="KW-1133">Transmembrane helix</keyword>
<dbReference type="Proteomes" id="UP000325945">
    <property type="component" value="Unassembled WGS sequence"/>
</dbReference>
<evidence type="ECO:0000313" key="3">
    <source>
        <dbReference type="Proteomes" id="UP000325945"/>
    </source>
</evidence>
<protein>
    <submittedName>
        <fullName evidence="2">Uncharacterized protein</fullName>
    </submittedName>
</protein>
<keyword evidence="3" id="KW-1185">Reference proteome</keyword>
<sequence>MAYGLFFPFNIFLPLINFILGLLLISRHTVLLPICVCVFPFYHLSCSQNENVFR</sequence>
<name>A0A5N6WZE3_9EURO</name>
<evidence type="ECO:0000256" key="1">
    <source>
        <dbReference type="SAM" id="Phobius"/>
    </source>
</evidence>
<organism evidence="2 3">
    <name type="scientific">Aspergillus sergii</name>
    <dbReference type="NCBI Taxonomy" id="1034303"/>
    <lineage>
        <taxon>Eukaryota</taxon>
        <taxon>Fungi</taxon>
        <taxon>Dikarya</taxon>
        <taxon>Ascomycota</taxon>
        <taxon>Pezizomycotina</taxon>
        <taxon>Eurotiomycetes</taxon>
        <taxon>Eurotiomycetidae</taxon>
        <taxon>Eurotiales</taxon>
        <taxon>Aspergillaceae</taxon>
        <taxon>Aspergillus</taxon>
        <taxon>Aspergillus subgen. Circumdati</taxon>
    </lineage>
</organism>